<dbReference type="EMBL" id="BARV01008465">
    <property type="protein sequence ID" value="GAI04086.1"/>
    <property type="molecule type" value="Genomic_DNA"/>
</dbReference>
<accession>X1LE20</accession>
<name>X1LE20_9ZZZZ</name>
<protein>
    <submittedName>
        <fullName evidence="1">Uncharacterized protein</fullName>
    </submittedName>
</protein>
<gene>
    <name evidence="1" type="ORF">S06H3_17006</name>
</gene>
<organism evidence="1">
    <name type="scientific">marine sediment metagenome</name>
    <dbReference type="NCBI Taxonomy" id="412755"/>
    <lineage>
        <taxon>unclassified sequences</taxon>
        <taxon>metagenomes</taxon>
        <taxon>ecological metagenomes</taxon>
    </lineage>
</organism>
<comment type="caution">
    <text evidence="1">The sequence shown here is derived from an EMBL/GenBank/DDBJ whole genome shotgun (WGS) entry which is preliminary data.</text>
</comment>
<reference evidence="1" key="1">
    <citation type="journal article" date="2014" name="Front. Microbiol.">
        <title>High frequency of phylogenetically diverse reductive dehalogenase-homologous genes in deep subseafloor sedimentary metagenomes.</title>
        <authorList>
            <person name="Kawai M."/>
            <person name="Futagami T."/>
            <person name="Toyoda A."/>
            <person name="Takaki Y."/>
            <person name="Nishi S."/>
            <person name="Hori S."/>
            <person name="Arai W."/>
            <person name="Tsubouchi T."/>
            <person name="Morono Y."/>
            <person name="Uchiyama I."/>
            <person name="Ito T."/>
            <person name="Fujiyama A."/>
            <person name="Inagaki F."/>
            <person name="Takami H."/>
        </authorList>
    </citation>
    <scope>NUCLEOTIDE SEQUENCE</scope>
    <source>
        <strain evidence="1">Expedition CK06-06</strain>
    </source>
</reference>
<proteinExistence type="predicted"/>
<evidence type="ECO:0000313" key="1">
    <source>
        <dbReference type="EMBL" id="GAI04086.1"/>
    </source>
</evidence>
<dbReference type="AlphaFoldDB" id="X1LE20"/>
<sequence length="52" mass="5758">MTQPAQQKEDSLLQVLLQEYGNAVELYTNTIAVTYTRIYGLLAIHGAITVGF</sequence>